<proteinExistence type="predicted"/>
<dbReference type="Gene3D" id="3.40.50.300">
    <property type="entry name" value="P-loop containing nucleotide triphosphate hydrolases"/>
    <property type="match status" value="1"/>
</dbReference>
<evidence type="ECO:0000313" key="2">
    <source>
        <dbReference type="Proteomes" id="UP000244870"/>
    </source>
</evidence>
<dbReference type="Proteomes" id="UP000244870">
    <property type="component" value="Chromosome"/>
</dbReference>
<dbReference type="AlphaFoldDB" id="A0A2S1KP17"/>
<evidence type="ECO:0000313" key="1">
    <source>
        <dbReference type="EMBL" id="AWF94741.1"/>
    </source>
</evidence>
<protein>
    <recommendedName>
        <fullName evidence="3">ATPase</fullName>
    </recommendedName>
</protein>
<reference evidence="1 2" key="1">
    <citation type="submission" date="2017-04" db="EMBL/GenBank/DDBJ databases">
        <title>Weissella cibaria strain m2 complete genome.</title>
        <authorList>
            <person name="Pan Q."/>
            <person name="Tan M."/>
            <person name="Yao F."/>
            <person name="Su S."/>
        </authorList>
    </citation>
    <scope>NUCLEOTIDE SEQUENCE [LARGE SCALE GENOMIC DNA]</scope>
    <source>
        <strain evidence="1 2">M2</strain>
    </source>
</reference>
<name>A0A2S1KP17_9LACO</name>
<sequence length="394" mass="43396">MAQMALSFKELLTAVPVVLRGGNVPNIVGEAGIGKSALVAEVARQMGATLFTTVVSLSEKGDLAIPVPPLTSEAYVETEKYGSLADVQYGYTHTLIEIIETAQAHPGRPILWFLDEFNRGSQAVQSELMNLVLQRQINSLVLPEEVKLVIAENPDETMTGFENADYGVVAGDAAIKDRTVRLVMKVDVADWLAWAAEEDAQKQRPHIHDLIQRYLQEDATQLYPAERGDDLNPTPRAWQRVSDNLFELLVLPEETQRALVFDLVAGDLGEVAAQRFVQFMQTNQETLTPMDIFVSQPWGPVVPEKVMQTYQGLPEVQKLALLKSTLVAIDVAQPDNAGRFAQILTATAKDGQYAIVKQLATGDVLEKLYDADDESAKALYQLITKVAAYDLSED</sequence>
<evidence type="ECO:0008006" key="3">
    <source>
        <dbReference type="Google" id="ProtNLM"/>
    </source>
</evidence>
<dbReference type="SUPFAM" id="SSF52540">
    <property type="entry name" value="P-loop containing nucleoside triphosphate hydrolases"/>
    <property type="match status" value="1"/>
</dbReference>
<accession>A0A2S1KP17</accession>
<organism evidence="1 2">
    <name type="scientific">Weissella cibaria</name>
    <dbReference type="NCBI Taxonomy" id="137591"/>
    <lineage>
        <taxon>Bacteria</taxon>
        <taxon>Bacillati</taxon>
        <taxon>Bacillota</taxon>
        <taxon>Bacilli</taxon>
        <taxon>Lactobacillales</taxon>
        <taxon>Lactobacillaceae</taxon>
        <taxon>Weissella</taxon>
    </lineage>
</organism>
<gene>
    <name evidence="1" type="ORF">B6254_0307</name>
</gene>
<dbReference type="EMBL" id="CP020928">
    <property type="protein sequence ID" value="AWF94741.1"/>
    <property type="molecule type" value="Genomic_DNA"/>
</dbReference>
<dbReference type="InterPro" id="IPR027417">
    <property type="entry name" value="P-loop_NTPase"/>
</dbReference>